<reference evidence="1 2" key="1">
    <citation type="submission" date="2019-07" db="EMBL/GenBank/DDBJ databases">
        <title>Novel species of Flavobacterium.</title>
        <authorList>
            <person name="Liu Q."/>
            <person name="Xin Y.-H."/>
        </authorList>
    </citation>
    <scope>NUCLEOTIDE SEQUENCE [LARGE SCALE GENOMIC DNA]</scope>
    <source>
        <strain evidence="1 2">LB1R34</strain>
    </source>
</reference>
<dbReference type="GO" id="GO:0019171">
    <property type="term" value="F:(3R)-hydroxyacyl-[acyl-carrier-protein] dehydratase activity"/>
    <property type="evidence" value="ECO:0007669"/>
    <property type="project" value="TreeGrafter"/>
</dbReference>
<dbReference type="PANTHER" id="PTHR28152:SF1">
    <property type="entry name" value="HYDROXYACYL-THIOESTER DEHYDRATASE TYPE 2, MITOCHONDRIAL"/>
    <property type="match status" value="1"/>
</dbReference>
<dbReference type="EMBL" id="VJZT01000001">
    <property type="protein sequence ID" value="TRX43112.1"/>
    <property type="molecule type" value="Genomic_DNA"/>
</dbReference>
<dbReference type="InterPro" id="IPR052741">
    <property type="entry name" value="Mitochondrial_HTD2"/>
</dbReference>
<organism evidence="1 2">
    <name type="scientific">Flavobacterium restrictum</name>
    <dbReference type="NCBI Taxonomy" id="2594428"/>
    <lineage>
        <taxon>Bacteria</taxon>
        <taxon>Pseudomonadati</taxon>
        <taxon>Bacteroidota</taxon>
        <taxon>Flavobacteriia</taxon>
        <taxon>Flavobacteriales</taxon>
        <taxon>Flavobacteriaceae</taxon>
        <taxon>Flavobacterium</taxon>
    </lineage>
</organism>
<evidence type="ECO:0000313" key="1">
    <source>
        <dbReference type="EMBL" id="TRX43112.1"/>
    </source>
</evidence>
<dbReference type="InterPro" id="IPR029069">
    <property type="entry name" value="HotDog_dom_sf"/>
</dbReference>
<evidence type="ECO:0008006" key="3">
    <source>
        <dbReference type="Google" id="ProtNLM"/>
    </source>
</evidence>
<dbReference type="Proteomes" id="UP000316371">
    <property type="component" value="Unassembled WGS sequence"/>
</dbReference>
<keyword evidence="2" id="KW-1185">Reference proteome</keyword>
<evidence type="ECO:0000313" key="2">
    <source>
        <dbReference type="Proteomes" id="UP000316371"/>
    </source>
</evidence>
<sequence length="277" mass="30831">MQENILESKKQSIELCSPSMVRRVAAMLDLPTASFFEGNLLPKGWHFFMLAGETPKSQLRQDGFPGLGVSIPDLGLPRLLLGGRTVTYNGDIIIGYKIEKTSFIKSIIEKTTPSGPMAIVTLQHELRTITESSPAIIETQTYILLGKNKASNDTTKTLSQPIESKYQQQIIPDETLLFQYSALGFNSHKIHLDRNYAQNIEGLPDLVVNGGLTTLLVTEFMRTHLKLEILDLKVKHLAPLYCNRPMTLTAQKTETGWNLAVYDDNNDLAVAAETNVK</sequence>
<name>A0A553EDR2_9FLAO</name>
<gene>
    <name evidence="1" type="ORF">FNW21_01895</name>
</gene>
<proteinExistence type="predicted"/>
<dbReference type="OrthoDB" id="9759612at2"/>
<comment type="caution">
    <text evidence="1">The sequence shown here is derived from an EMBL/GenBank/DDBJ whole genome shotgun (WGS) entry which is preliminary data.</text>
</comment>
<protein>
    <recommendedName>
        <fullName evidence="3">3-methylfumaryl-CoA hydratase</fullName>
    </recommendedName>
</protein>
<dbReference type="Gene3D" id="3.10.129.10">
    <property type="entry name" value="Hotdog Thioesterase"/>
    <property type="match status" value="1"/>
</dbReference>
<dbReference type="SUPFAM" id="SSF54637">
    <property type="entry name" value="Thioesterase/thiol ester dehydrase-isomerase"/>
    <property type="match status" value="1"/>
</dbReference>
<dbReference type="PANTHER" id="PTHR28152">
    <property type="entry name" value="HYDROXYACYL-THIOESTER DEHYDRATASE TYPE 2, MITOCHONDRIAL"/>
    <property type="match status" value="1"/>
</dbReference>
<dbReference type="AlphaFoldDB" id="A0A553EDR2"/>
<dbReference type="RefSeq" id="WP_144255033.1">
    <property type="nucleotide sequence ID" value="NZ_VJZT01000001.1"/>
</dbReference>
<accession>A0A553EDR2</accession>